<protein>
    <submittedName>
        <fullName evidence="1">Uncharacterized protein</fullName>
    </submittedName>
</protein>
<organism evidence="1 2">
    <name type="scientific">Sporomusa termitida</name>
    <dbReference type="NCBI Taxonomy" id="2377"/>
    <lineage>
        <taxon>Bacteria</taxon>
        <taxon>Bacillati</taxon>
        <taxon>Bacillota</taxon>
        <taxon>Negativicutes</taxon>
        <taxon>Selenomonadales</taxon>
        <taxon>Sporomusaceae</taxon>
        <taxon>Sporomusa</taxon>
    </lineage>
</organism>
<dbReference type="KEGG" id="sted:SPTER_16310"/>
<dbReference type="Proteomes" id="UP000320776">
    <property type="component" value="Chromosome"/>
</dbReference>
<dbReference type="RefSeq" id="WP_144349935.1">
    <property type="nucleotide sequence ID" value="NZ_CP036259.1"/>
</dbReference>
<evidence type="ECO:0000313" key="2">
    <source>
        <dbReference type="Proteomes" id="UP000320776"/>
    </source>
</evidence>
<sequence length="70" mass="8133">MLITIDFPDGNKPLLEKAVSVKNKYRQQLADEAEGEGDLQLASVFRKEISLERYVYTTLMQASKRKWWGQ</sequence>
<name>A0A517DSL4_9FIRM</name>
<gene>
    <name evidence="1" type="ORF">SPTER_16310</name>
</gene>
<evidence type="ECO:0000313" key="1">
    <source>
        <dbReference type="EMBL" id="QDR80308.1"/>
    </source>
</evidence>
<keyword evidence="2" id="KW-1185">Reference proteome</keyword>
<dbReference type="AlphaFoldDB" id="A0A517DSL4"/>
<proteinExistence type="predicted"/>
<accession>A0A517DSL4</accession>
<dbReference type="EMBL" id="CP036259">
    <property type="protein sequence ID" value="QDR80308.1"/>
    <property type="molecule type" value="Genomic_DNA"/>
</dbReference>
<reference evidence="1 2" key="1">
    <citation type="submission" date="2019-02" db="EMBL/GenBank/DDBJ databases">
        <title>Closed genome of Sporomusa termitida DSM 4440.</title>
        <authorList>
            <person name="Poehlein A."/>
            <person name="Daniel R."/>
        </authorList>
    </citation>
    <scope>NUCLEOTIDE SEQUENCE [LARGE SCALE GENOMIC DNA]</scope>
    <source>
        <strain evidence="1 2">DSM 4440</strain>
    </source>
</reference>